<dbReference type="AlphaFoldDB" id="A0A975B9L9"/>
<dbReference type="SUPFAM" id="SSF56801">
    <property type="entry name" value="Acetyl-CoA synthetase-like"/>
    <property type="match status" value="1"/>
</dbReference>
<dbReference type="KEGG" id="dli:dnl_35280"/>
<dbReference type="Gene3D" id="3.40.50.12780">
    <property type="entry name" value="N-terminal domain of ligase-like"/>
    <property type="match status" value="1"/>
</dbReference>
<organism evidence="1 2">
    <name type="scientific">Desulfonema limicola</name>
    <dbReference type="NCBI Taxonomy" id="45656"/>
    <lineage>
        <taxon>Bacteria</taxon>
        <taxon>Pseudomonadati</taxon>
        <taxon>Thermodesulfobacteriota</taxon>
        <taxon>Desulfobacteria</taxon>
        <taxon>Desulfobacterales</taxon>
        <taxon>Desulfococcaceae</taxon>
        <taxon>Desulfonema</taxon>
    </lineage>
</organism>
<reference evidence="1" key="1">
    <citation type="journal article" date="2021" name="Microb. Physiol.">
        <title>Proteogenomic Insights into the Physiology of Marine, Sulfate-Reducing, Filamentous Desulfonema limicola and Desulfonema magnum.</title>
        <authorList>
            <person name="Schnaars V."/>
            <person name="Wohlbrand L."/>
            <person name="Scheve S."/>
            <person name="Hinrichs C."/>
            <person name="Reinhardt R."/>
            <person name="Rabus R."/>
        </authorList>
    </citation>
    <scope>NUCLEOTIDE SEQUENCE</scope>
    <source>
        <strain evidence="1">5ac10</strain>
    </source>
</reference>
<proteinExistence type="predicted"/>
<keyword evidence="2" id="KW-1185">Reference proteome</keyword>
<sequence length="573" mass="65031">MNEKISYGLDLYSIEKSLAAGGPGSVFEPYDKLEWLKKSYNDPEEFWTNLLITRNSFFPWAAKSIPFKKYDFYHDIIVCSRPGKMPALRWFDMFSGWKEISYSDLEIQAGQMAYLWKNSGVSPGQTICIIHPLGEKFIISLLAGLKLGLIISHILPQGRSYLEKRLEMLAPDHIASDSIYTSMIVQWKDRILNQSFVFKEISADIDQSYSYRSGDTVFKCFDPSSITPHIPVDINADFSYLCPMRDGIIGLGLRPGNIYAAPGFHFSETQPALVLSGLLTGAAFLHLEQERIFDNPEILTNCPLKAIGINQRIRDFLIQNPIEIGNLWKFWFRNPAESSDMDKWHSFIHRLKLDNVLAGNLKWEPVSGGCSLFSIKHTGMADVNVLPSAGVKWGLADMADTSMEALGEFGVLCLESFDKDSKAKTVLADIITKNRDQWIFTGSNLSGKAGRHYPLEEVLELINNKMPGICCTIVQVPGEPVFDLIIFTGTKDTNEPELIKSIYNIIEKELGREFIPDRIKIFPYYPRCDQNGNTDHHWCQSQYITGGLNKKSKNEIYQYISRIRESLFDFNSP</sequence>
<evidence type="ECO:0000313" key="1">
    <source>
        <dbReference type="EMBL" id="QTA81197.1"/>
    </source>
</evidence>
<name>A0A975B9L9_9BACT</name>
<dbReference type="Proteomes" id="UP000663720">
    <property type="component" value="Chromosome"/>
</dbReference>
<accession>A0A975B9L9</accession>
<protein>
    <submittedName>
        <fullName evidence="1">AMP binding domain-containing protein</fullName>
    </submittedName>
</protein>
<gene>
    <name evidence="1" type="ORF">dnl_35280</name>
</gene>
<dbReference type="RefSeq" id="WP_207687266.1">
    <property type="nucleotide sequence ID" value="NZ_CP061799.1"/>
</dbReference>
<evidence type="ECO:0000313" key="2">
    <source>
        <dbReference type="Proteomes" id="UP000663720"/>
    </source>
</evidence>
<dbReference type="EMBL" id="CP061799">
    <property type="protein sequence ID" value="QTA81197.1"/>
    <property type="molecule type" value="Genomic_DNA"/>
</dbReference>
<dbReference type="InterPro" id="IPR042099">
    <property type="entry name" value="ANL_N_sf"/>
</dbReference>